<dbReference type="Proteomes" id="UP000030645">
    <property type="component" value="Unassembled WGS sequence"/>
</dbReference>
<organism evidence="2 3">
    <name type="scientific">Morus notabilis</name>
    <dbReference type="NCBI Taxonomy" id="981085"/>
    <lineage>
        <taxon>Eukaryota</taxon>
        <taxon>Viridiplantae</taxon>
        <taxon>Streptophyta</taxon>
        <taxon>Embryophyta</taxon>
        <taxon>Tracheophyta</taxon>
        <taxon>Spermatophyta</taxon>
        <taxon>Magnoliopsida</taxon>
        <taxon>eudicotyledons</taxon>
        <taxon>Gunneridae</taxon>
        <taxon>Pentapetalae</taxon>
        <taxon>rosids</taxon>
        <taxon>fabids</taxon>
        <taxon>Rosales</taxon>
        <taxon>Moraceae</taxon>
        <taxon>Moreae</taxon>
        <taxon>Morus</taxon>
    </lineage>
</organism>
<reference evidence="3" key="1">
    <citation type="submission" date="2013-01" db="EMBL/GenBank/DDBJ databases">
        <title>Draft Genome Sequence of a Mulberry Tree, Morus notabilis C.K. Schneid.</title>
        <authorList>
            <person name="He N."/>
            <person name="Zhao S."/>
        </authorList>
    </citation>
    <scope>NUCLEOTIDE SEQUENCE</scope>
</reference>
<keyword evidence="3" id="KW-1185">Reference proteome</keyword>
<feature type="coiled-coil region" evidence="1">
    <location>
        <begin position="120"/>
        <end position="147"/>
    </location>
</feature>
<dbReference type="AlphaFoldDB" id="W9RIP5"/>
<dbReference type="KEGG" id="mnt:21396578"/>
<keyword evidence="1" id="KW-0175">Coiled coil</keyword>
<dbReference type="PANTHER" id="PTHR33883:SF7">
    <property type="entry name" value="OS04G0521600 PROTEIN"/>
    <property type="match status" value="1"/>
</dbReference>
<dbReference type="InterPro" id="IPR037490">
    <property type="entry name" value="WAP"/>
</dbReference>
<evidence type="ECO:0008006" key="4">
    <source>
        <dbReference type="Google" id="ProtNLM"/>
    </source>
</evidence>
<dbReference type="STRING" id="981085.W9RIP5"/>
<accession>W9RIP5</accession>
<feature type="coiled-coil region" evidence="1">
    <location>
        <begin position="330"/>
        <end position="357"/>
    </location>
</feature>
<evidence type="ECO:0000313" key="3">
    <source>
        <dbReference type="Proteomes" id="UP000030645"/>
    </source>
</evidence>
<name>W9RIP5_9ROSA</name>
<evidence type="ECO:0000313" key="2">
    <source>
        <dbReference type="EMBL" id="EXB80080.1"/>
    </source>
</evidence>
<evidence type="ECO:0000256" key="1">
    <source>
        <dbReference type="SAM" id="Coils"/>
    </source>
</evidence>
<sequence length="932" mass="107778">MDEFFGGTDGRLRISITDSTMMRIVHCAMNKAHEKVKSKEGVIERLNEISKFYELAVMQLEGCMKFVQEETDCYILESSQEEEVLAGLVEIRNRLQGRLNESEMVIMEKDRELTERLESELKLRQALELKERELVSLRAKIEKTRTKDVEDRDGEFCELKNSVDQQVWNIRQKLEPDYNRLRDQGGIDNEKVEQMGSDIDILKETLDVAFGKMSNAIFLSEVAPIEQQWRWGVEKDTFSVLLRGLMWDLQEMFEGKIWRQERWVPVGFSTLWPGLMDDVAGLKSELSSLFGQHEVMQVKSDDLLQEKLKHGELLGEDSEEDGNHYVAKMIKSHESLIRKKSAEAEELNLLRREIMREKMNSSCRSEKEPVSLKKRVQEVLVKLENFMEWSDKLSEHIDDHEEINGEETLSRKKLLKCDATDREDQDINTLADAWESMDKVCCGVNEEAPNKVRRLELEVEELNLKTKIMEEKYMTLLEGLSEELNIELYSYQLERLTWAGKCIEVTNQWNEMTEINNIGSQIREEIICIVSNEAMKDCCSFSDLKSAEFNDVRDDINTLIFGKMLKEWSKSIEVYNTDVLVREEISHIIYAETIKSIVDTTISALNQCEEVKLVENSIKEDVCLAFIGETIKEWKMDLDAYNAENLLRDEIYQFVIFEAAKVASVSFEEANDEEKLAGCLFCDKKLQEPKQLSTEESMIQKIDSLLKCLEVEEHPMLNACFKIGRHGVDLDLVGLECEDFGKKKATSSVSFKLEKALQQLATSKEELDEIISSLGLEFGNPNKVHHNEGTLTMKRKGEKHLEPSDSLVPLILGLFQLMEDFQCRVREKLEINNSRMEEIKQHLNELLGIVSTLREKESLYRKAFIRRHQNLKKAETEVDLLGDQVEVLLGLLQKIYTKLHHYSPALQQYAEVSELLQVIKKELNGVVKPPKD</sequence>
<dbReference type="EMBL" id="KE344800">
    <property type="protein sequence ID" value="EXB80080.1"/>
    <property type="molecule type" value="Genomic_DNA"/>
</dbReference>
<dbReference type="OrthoDB" id="1868826at2759"/>
<gene>
    <name evidence="2" type="ORF">L484_013405</name>
</gene>
<feature type="coiled-coil region" evidence="1">
    <location>
        <begin position="826"/>
        <end position="856"/>
    </location>
</feature>
<dbReference type="eggNOG" id="ENOG502QV52">
    <property type="taxonomic scope" value="Eukaryota"/>
</dbReference>
<proteinExistence type="predicted"/>
<feature type="coiled-coil region" evidence="1">
    <location>
        <begin position="445"/>
        <end position="472"/>
    </location>
</feature>
<dbReference type="PANTHER" id="PTHR33883">
    <property type="entry name" value="WPP DOMAIN-ASSOCIATED PROTEIN"/>
    <property type="match status" value="1"/>
</dbReference>
<protein>
    <recommendedName>
        <fullName evidence="4">WPP domain-associated protein</fullName>
    </recommendedName>
</protein>